<protein>
    <submittedName>
        <fullName evidence="1">Uncharacterized protein</fullName>
    </submittedName>
</protein>
<gene>
    <name evidence="1" type="ORF">PDESU_02253</name>
</gene>
<proteinExistence type="predicted"/>
<accession>A0A6C2U2U0</accession>
<dbReference type="EMBL" id="CAAHFG010000001">
    <property type="protein sequence ID" value="VGO13696.1"/>
    <property type="molecule type" value="Genomic_DNA"/>
</dbReference>
<organism evidence="1 2">
    <name type="scientific">Pontiella desulfatans</name>
    <dbReference type="NCBI Taxonomy" id="2750659"/>
    <lineage>
        <taxon>Bacteria</taxon>
        <taxon>Pseudomonadati</taxon>
        <taxon>Kiritimatiellota</taxon>
        <taxon>Kiritimatiellia</taxon>
        <taxon>Kiritimatiellales</taxon>
        <taxon>Pontiellaceae</taxon>
        <taxon>Pontiella</taxon>
    </lineage>
</organism>
<evidence type="ECO:0000313" key="1">
    <source>
        <dbReference type="EMBL" id="VGO13696.1"/>
    </source>
</evidence>
<dbReference type="Proteomes" id="UP000366872">
    <property type="component" value="Unassembled WGS sequence"/>
</dbReference>
<reference evidence="1 2" key="1">
    <citation type="submission" date="2019-04" db="EMBL/GenBank/DDBJ databases">
        <authorList>
            <person name="Van Vliet M D."/>
        </authorList>
    </citation>
    <scope>NUCLEOTIDE SEQUENCE [LARGE SCALE GENOMIC DNA]</scope>
    <source>
        <strain evidence="1 2">F1</strain>
    </source>
</reference>
<sequence length="76" mass="8811">MMSVFYENWIDLHENHVLNDLIVGDPVPDDSWTSSPNGDIHSQVDPEAYAWQKAFAGRHSEIVRREFGIDRKPYPL</sequence>
<keyword evidence="2" id="KW-1185">Reference proteome</keyword>
<name>A0A6C2U2U0_PONDE</name>
<evidence type="ECO:0000313" key="2">
    <source>
        <dbReference type="Proteomes" id="UP000366872"/>
    </source>
</evidence>
<dbReference type="AlphaFoldDB" id="A0A6C2U2U0"/>